<feature type="coiled-coil region" evidence="1">
    <location>
        <begin position="212"/>
        <end position="246"/>
    </location>
</feature>
<dbReference type="InterPro" id="IPR016818">
    <property type="entry name" value="NOSIP"/>
</dbReference>
<keyword evidence="1" id="KW-0175">Coiled coil</keyword>
<feature type="region of interest" description="Disordered" evidence="2">
    <location>
        <begin position="1"/>
        <end position="20"/>
    </location>
</feature>
<evidence type="ECO:0008006" key="5">
    <source>
        <dbReference type="Google" id="ProtNLM"/>
    </source>
</evidence>
<reference evidence="4" key="1">
    <citation type="submission" date="2016-05" db="EMBL/GenBank/DDBJ databases">
        <authorList>
            <person name="Naeem Raeece"/>
        </authorList>
    </citation>
    <scope>NUCLEOTIDE SEQUENCE [LARGE SCALE GENOMIC DNA]</scope>
</reference>
<dbReference type="GO" id="GO:0061630">
    <property type="term" value="F:ubiquitin protein ligase activity"/>
    <property type="evidence" value="ECO:0007669"/>
    <property type="project" value="InterPro"/>
</dbReference>
<evidence type="ECO:0000256" key="1">
    <source>
        <dbReference type="SAM" id="Coils"/>
    </source>
</evidence>
<evidence type="ECO:0000313" key="3">
    <source>
        <dbReference type="EMBL" id="SBS92613.1"/>
    </source>
</evidence>
<dbReference type="AlphaFoldDB" id="A0A1A8WI54"/>
<organism evidence="3 4">
    <name type="scientific">Plasmodium ovale curtisi</name>
    <dbReference type="NCBI Taxonomy" id="864141"/>
    <lineage>
        <taxon>Eukaryota</taxon>
        <taxon>Sar</taxon>
        <taxon>Alveolata</taxon>
        <taxon>Apicomplexa</taxon>
        <taxon>Aconoidasida</taxon>
        <taxon>Haemosporida</taxon>
        <taxon>Plasmodiidae</taxon>
        <taxon>Plasmodium</taxon>
        <taxon>Plasmodium (Plasmodium)</taxon>
    </lineage>
</organism>
<dbReference type="SUPFAM" id="SSF57850">
    <property type="entry name" value="RING/U-box"/>
    <property type="match status" value="1"/>
</dbReference>
<dbReference type="Gene3D" id="3.30.40.10">
    <property type="entry name" value="Zinc/RING finger domain, C3HC4 (zinc finger)"/>
    <property type="match status" value="1"/>
</dbReference>
<protein>
    <recommendedName>
        <fullName evidence="5">Nitric oxide synthase-interacting protein zinc-finger domain-containing protein</fullName>
    </recommendedName>
</protein>
<dbReference type="PANTHER" id="PTHR13063">
    <property type="entry name" value="ENOS INTERACTING PROTEIN"/>
    <property type="match status" value="1"/>
</dbReference>
<gene>
    <name evidence="3" type="ORF">POVCU1_023680</name>
</gene>
<dbReference type="GO" id="GO:0005634">
    <property type="term" value="C:nucleus"/>
    <property type="evidence" value="ECO:0007669"/>
    <property type="project" value="TreeGrafter"/>
</dbReference>
<dbReference type="InterPro" id="IPR013083">
    <property type="entry name" value="Znf_RING/FYVE/PHD"/>
</dbReference>
<dbReference type="PANTHER" id="PTHR13063:SF10">
    <property type="entry name" value="NITRIC OXIDE SYNTHASE-INTERACTING PROTEIN"/>
    <property type="match status" value="1"/>
</dbReference>
<proteinExistence type="predicted"/>
<accession>A0A1A8WI54</accession>
<dbReference type="EMBL" id="FLQV01000444">
    <property type="protein sequence ID" value="SBS92613.1"/>
    <property type="molecule type" value="Genomic_DNA"/>
</dbReference>
<evidence type="ECO:0000256" key="2">
    <source>
        <dbReference type="SAM" id="MobiDB-lite"/>
    </source>
</evidence>
<sequence>MHKRKNVQYMHKMGKNREENNSQRSFCRFVTIRSKHTDGYSSKMGEVGVGKRADNLYKHWSEWRTYLQYIHLFCEKKKKKKCHHLDEKRSKTKSLIPCKLPNYHISAIVEGKNWVEKLAVKEIYSAAIVRARLVDIPRQIVVLGCQGTAKITQPILFSPTMKGKRSKRLGKDSMRKFEQCWICLRNAESPVSTPYGHIFCKICIINNFLTQKKKYTQKKKEYEDYIKDINRKKKEESSSQKEMERRKFVQDLENISGENIKVEEKSIVDISNNFWLARNSNVVKDGIQKKHKPPTNKLICPVSGKPLKMHDLITVNPETLSKNHSESEKWVCSFSKKNIDHHRAVLIKKTGQIILKSIFDKYIYGKTNSLEIEVSEGDFIDLQPGGTVPPVTPRHFFSMQHTLEHILPFSLLLPQQRGEDSVQGSTPLMKGNGCN</sequence>
<name>A0A1A8WI54_PLAOA</name>
<dbReference type="Proteomes" id="UP000078546">
    <property type="component" value="Unassembled WGS sequence"/>
</dbReference>
<evidence type="ECO:0000313" key="4">
    <source>
        <dbReference type="Proteomes" id="UP000078546"/>
    </source>
</evidence>